<feature type="compositionally biased region" description="Low complexity" evidence="1">
    <location>
        <begin position="799"/>
        <end position="812"/>
    </location>
</feature>
<feature type="region of interest" description="Disordered" evidence="1">
    <location>
        <begin position="69"/>
        <end position="147"/>
    </location>
</feature>
<proteinExistence type="predicted"/>
<evidence type="ECO:0000313" key="2">
    <source>
        <dbReference type="EMBL" id="KAK0483295.1"/>
    </source>
</evidence>
<feature type="compositionally biased region" description="Low complexity" evidence="1">
    <location>
        <begin position="1047"/>
        <end position="1066"/>
    </location>
</feature>
<organism evidence="2 3">
    <name type="scientific">Armillaria novae-zelandiae</name>
    <dbReference type="NCBI Taxonomy" id="153914"/>
    <lineage>
        <taxon>Eukaryota</taxon>
        <taxon>Fungi</taxon>
        <taxon>Dikarya</taxon>
        <taxon>Basidiomycota</taxon>
        <taxon>Agaricomycotina</taxon>
        <taxon>Agaricomycetes</taxon>
        <taxon>Agaricomycetidae</taxon>
        <taxon>Agaricales</taxon>
        <taxon>Marasmiineae</taxon>
        <taxon>Physalacriaceae</taxon>
        <taxon>Armillaria</taxon>
    </lineage>
</organism>
<feature type="compositionally biased region" description="Polar residues" evidence="1">
    <location>
        <begin position="101"/>
        <end position="123"/>
    </location>
</feature>
<feature type="region of interest" description="Disordered" evidence="1">
    <location>
        <begin position="164"/>
        <end position="328"/>
    </location>
</feature>
<gene>
    <name evidence="2" type="ORF">IW261DRAFT_1417223</name>
</gene>
<name>A0AA39PFH2_9AGAR</name>
<accession>A0AA39PFH2</accession>
<sequence>MSIDPPRKTITRRLSRDVTMQSVVLPPLHNVAARDMSMEPAPGSFLRSSGSQIRDTSLPLGFRVRASVTPQPVRDTSEPPTISSLGSKPVFVRGPVPEASKPQTTLGSLVDTQRRTQSPVRQHSSSSLLFGSQSTSVKGSRPPTTAERTLHELDVYRTPLKPSRLRENSALASSPGDATDMFSRKKSYQRMPGGRTVKAKVANQTKPYAGDAGIKKHLARSRRANVEVVPSKGGLNDVDVSMNEGRPLSDILPEVNKDHGEFKLPDNQPKTSKAVEKQSTMPSSSSLRVGRTFTSRNHIDRPSRPGRNGFSAVYDDGEDEEREEETRKEMKIMEEAAKHVPVFNIPAGFSFAKDADKPQNVVTPDLSKAKEPPIPSLPFSISSFQSGTSSVSSTTSIPPSNGSGQASATASPFTPSTSAPDMHAKVDAVPASSTAETLPKTKGGIPDFFASSKTVAQTPLVVPPITLTATGAPAATSLPFSLTPPPAATQAPSAPVHDADNPLWNGIRKDDNAGNAHNEPPVPAAVNGGGGIFAFGGSGMTTSFPLFGSVKQDGPQTSIPAENTSKPSSFSFDSSPAPGSSSVADSTPPPPLFSIAPAKTAEPDQAQKPLTLAFGSNAAKEGTSSSAFSFGQTPNNSAEPKTNGFFAKQIEAVDSAPKPSTTTAFTFAGNPAPAAPSTPAISFGGALSNKETTTAQSPFSLSSAPAPVPGAGGNNPAFAFGPPSAPSDKTVSAPKPPFSFGPAPTAAKDSGAANPVSFAFGSGPSDKKNESSPSSMFGFGATPSTPPISDADKKPSFGFTPTSTSAPATSFSFGGGSTSDVPKPFSFGSAAMNPRPVTPPNQDQEIKMDESPTRDMQITNGPKIAEPRPTLGLFPSFNNTSGGSSFGQSGGSMTQSFAFGAAPTASNPFAKENKPEENKGFGGFGQSSGTSSSFPFTRKTSEDPPRPSTAGAFSFQSPNSATGSGSGSGFGFGAASSGTTSTFPSGPLSAPNSPSTFNNPSPSFSFAAAPATTNPFGFGSQPASPATGSTNLPSVASTGFGGGFGGSSNPFGAASTTPAAPSSGGTLFTIGAAPSAPPNGMRQIKKLPNRRGAKR</sequence>
<feature type="compositionally biased region" description="Basic residues" evidence="1">
    <location>
        <begin position="1083"/>
        <end position="1095"/>
    </location>
</feature>
<feature type="compositionally biased region" description="Low complexity" evidence="1">
    <location>
        <begin position="124"/>
        <end position="136"/>
    </location>
</feature>
<feature type="compositionally biased region" description="Low complexity" evidence="1">
    <location>
        <begin position="565"/>
        <end position="586"/>
    </location>
</feature>
<feature type="compositionally biased region" description="Basic and acidic residues" evidence="1">
    <location>
        <begin position="255"/>
        <end position="264"/>
    </location>
</feature>
<dbReference type="EMBL" id="JAUEPR010000006">
    <property type="protein sequence ID" value="KAK0483295.1"/>
    <property type="molecule type" value="Genomic_DNA"/>
</dbReference>
<feature type="compositionally biased region" description="Basic and acidic residues" evidence="1">
    <location>
        <begin position="844"/>
        <end position="853"/>
    </location>
</feature>
<dbReference type="AlphaFoldDB" id="A0AA39PFH2"/>
<evidence type="ECO:0000313" key="3">
    <source>
        <dbReference type="Proteomes" id="UP001175227"/>
    </source>
</evidence>
<feature type="compositionally biased region" description="Low complexity" evidence="1">
    <location>
        <begin position="377"/>
        <end position="420"/>
    </location>
</feature>
<reference evidence="2" key="1">
    <citation type="submission" date="2023-06" db="EMBL/GenBank/DDBJ databases">
        <authorList>
            <consortium name="Lawrence Berkeley National Laboratory"/>
            <person name="Ahrendt S."/>
            <person name="Sahu N."/>
            <person name="Indic B."/>
            <person name="Wong-Bajracharya J."/>
            <person name="Merenyi Z."/>
            <person name="Ke H.-M."/>
            <person name="Monk M."/>
            <person name="Kocsube S."/>
            <person name="Drula E."/>
            <person name="Lipzen A."/>
            <person name="Balint B."/>
            <person name="Henrissat B."/>
            <person name="Andreopoulos B."/>
            <person name="Martin F.M."/>
            <person name="Harder C.B."/>
            <person name="Rigling D."/>
            <person name="Ford K.L."/>
            <person name="Foster G.D."/>
            <person name="Pangilinan J."/>
            <person name="Papanicolaou A."/>
            <person name="Barry K."/>
            <person name="LaButti K."/>
            <person name="Viragh M."/>
            <person name="Koriabine M."/>
            <person name="Yan M."/>
            <person name="Riley R."/>
            <person name="Champramary S."/>
            <person name="Plett K.L."/>
            <person name="Tsai I.J."/>
            <person name="Slot J."/>
            <person name="Sipos G."/>
            <person name="Plett J."/>
            <person name="Nagy L.G."/>
            <person name="Grigoriev I.V."/>
        </authorList>
    </citation>
    <scope>NUCLEOTIDE SEQUENCE</scope>
    <source>
        <strain evidence="2">ICMP 16352</strain>
    </source>
</reference>
<feature type="compositionally biased region" description="Low complexity" evidence="1">
    <location>
        <begin position="973"/>
        <end position="1016"/>
    </location>
</feature>
<keyword evidence="3" id="KW-1185">Reference proteome</keyword>
<evidence type="ECO:0000256" key="1">
    <source>
        <dbReference type="SAM" id="MobiDB-lite"/>
    </source>
</evidence>
<feature type="compositionally biased region" description="Polar residues" evidence="1">
    <location>
        <begin position="1021"/>
        <end position="1033"/>
    </location>
</feature>
<feature type="compositionally biased region" description="Polar residues" evidence="1">
    <location>
        <begin position="554"/>
        <end position="564"/>
    </location>
</feature>
<feature type="region of interest" description="Disordered" evidence="1">
    <location>
        <begin position="546"/>
        <end position="1095"/>
    </location>
</feature>
<protein>
    <submittedName>
        <fullName evidence="2">Uncharacterized protein</fullName>
    </submittedName>
</protein>
<comment type="caution">
    <text evidence="2">The sequence shown here is derived from an EMBL/GenBank/DDBJ whole genome shotgun (WGS) entry which is preliminary data.</text>
</comment>
<feature type="compositionally biased region" description="Polar residues" evidence="1">
    <location>
        <begin position="622"/>
        <end position="640"/>
    </location>
</feature>
<feature type="compositionally biased region" description="Polar residues" evidence="1">
    <location>
        <begin position="689"/>
        <end position="703"/>
    </location>
</feature>
<feature type="compositionally biased region" description="Polar residues" evidence="1">
    <location>
        <begin position="277"/>
        <end position="296"/>
    </location>
</feature>
<dbReference type="Proteomes" id="UP001175227">
    <property type="component" value="Unassembled WGS sequence"/>
</dbReference>
<feature type="compositionally biased region" description="Low complexity" evidence="1">
    <location>
        <begin position="927"/>
        <end position="936"/>
    </location>
</feature>
<feature type="region of interest" description="Disordered" evidence="1">
    <location>
        <begin position="355"/>
        <end position="421"/>
    </location>
</feature>
<feature type="compositionally biased region" description="Low complexity" evidence="1">
    <location>
        <begin position="671"/>
        <end position="680"/>
    </location>
</feature>